<dbReference type="PRINTS" id="PR00507">
    <property type="entry name" value="N12N6MTFRASE"/>
</dbReference>
<keyword evidence="4" id="KW-0489">Methyltransferase</keyword>
<feature type="domain" description="Methyltransferase small" evidence="3">
    <location>
        <begin position="46"/>
        <end position="136"/>
    </location>
</feature>
<dbReference type="InterPro" id="IPR029063">
    <property type="entry name" value="SAM-dependent_MTases_sf"/>
</dbReference>
<dbReference type="OrthoDB" id="419617at2759"/>
<organism evidence="4">
    <name type="scientific">Bactrocera dorsalis</name>
    <name type="common">Oriental fruit fly</name>
    <name type="synonym">Dacus dorsalis</name>
    <dbReference type="NCBI Taxonomy" id="27457"/>
    <lineage>
        <taxon>Eukaryota</taxon>
        <taxon>Metazoa</taxon>
        <taxon>Ecdysozoa</taxon>
        <taxon>Arthropoda</taxon>
        <taxon>Hexapoda</taxon>
        <taxon>Insecta</taxon>
        <taxon>Pterygota</taxon>
        <taxon>Neoptera</taxon>
        <taxon>Endopterygota</taxon>
        <taxon>Diptera</taxon>
        <taxon>Brachycera</taxon>
        <taxon>Muscomorpha</taxon>
        <taxon>Tephritoidea</taxon>
        <taxon>Tephritidae</taxon>
        <taxon>Bactrocera</taxon>
        <taxon>Bactrocera</taxon>
    </lineage>
</organism>
<dbReference type="InterPro" id="IPR051720">
    <property type="entry name" value="rRNA_MeTrfase/Polyamine_Synth"/>
</dbReference>
<comment type="similarity">
    <text evidence="1">Belongs to the methyltransferase superfamily. PrmA family.</text>
</comment>
<name>A0A034WL89_BACDO</name>
<evidence type="ECO:0000313" key="4">
    <source>
        <dbReference type="EMBL" id="JAC56321.1"/>
    </source>
</evidence>
<gene>
    <name evidence="4" type="primary">METL5</name>
</gene>
<keyword evidence="4" id="KW-0808">Transferase</keyword>
<dbReference type="CDD" id="cd02440">
    <property type="entry name" value="AdoMet_MTases"/>
    <property type="match status" value="1"/>
</dbReference>
<dbReference type="PANTHER" id="PTHR23290:SF0">
    <property type="entry name" value="RRNA N6-ADENOSINE-METHYLTRANSFERASE METTL5"/>
    <property type="match status" value="1"/>
</dbReference>
<dbReference type="Gene3D" id="3.40.50.150">
    <property type="entry name" value="Vaccinia Virus protein VP39"/>
    <property type="match status" value="1"/>
</dbReference>
<dbReference type="InterPro" id="IPR007848">
    <property type="entry name" value="Small_mtfrase_dom"/>
</dbReference>
<dbReference type="EMBL" id="GAKP01002631">
    <property type="protein sequence ID" value="JAC56321.1"/>
    <property type="molecule type" value="Transcribed_RNA"/>
</dbReference>
<reference evidence="4" key="1">
    <citation type="journal article" date="2014" name="BMC Genomics">
        <title>Characterizing the developmental transcriptome of the oriental fruit fly, Bactrocera dorsalis (Diptera: Tephritidae) through comparative genomic analysis with Drosophila melanogaster utilizing modENCODE datasets.</title>
        <authorList>
            <person name="Geib S.M."/>
            <person name="Calla B."/>
            <person name="Hall B."/>
            <person name="Hou S."/>
            <person name="Manoukis N.C."/>
        </authorList>
    </citation>
    <scope>NUCLEOTIDE SEQUENCE</scope>
    <source>
        <strain evidence="4">Punador</strain>
    </source>
</reference>
<dbReference type="GO" id="GO:0008988">
    <property type="term" value="F:rRNA (adenine-N6-)-methyltransferase activity"/>
    <property type="evidence" value="ECO:0007669"/>
    <property type="project" value="TreeGrafter"/>
</dbReference>
<accession>A0A034WL89</accession>
<dbReference type="AlphaFoldDB" id="A0A034WL89"/>
<protein>
    <recommendedName>
        <fullName evidence="2">Methyltransferase-like protein 5</fullName>
    </recommendedName>
</protein>
<dbReference type="Pfam" id="PF05175">
    <property type="entry name" value="MTS"/>
    <property type="match status" value="1"/>
</dbReference>
<sequence>MACIKLKKLEEYLHGVDTFEKPKIKLEQYITPPHIASCVLYNIQTLYGDIEGKYVGDLGCGSGMLSIGSFLLGAGMTTGFEIDDDALNIFQTNVTDMELPGIDCVLCDVLTLSNNEKWENAFDTIVTNPPFGTKNNSGIDMLFVQTGVNLASRAVYSFHKSSTRDYIHKKVKDWNVKGNVVAELKYNIDTSYSFHKSKSVDINVDFWRFDVSEKNF</sequence>
<dbReference type="GO" id="GO:0003676">
    <property type="term" value="F:nucleic acid binding"/>
    <property type="evidence" value="ECO:0007669"/>
    <property type="project" value="InterPro"/>
</dbReference>
<dbReference type="PROSITE" id="PS00092">
    <property type="entry name" value="N6_MTASE"/>
    <property type="match status" value="1"/>
</dbReference>
<dbReference type="SUPFAM" id="SSF53335">
    <property type="entry name" value="S-adenosyl-L-methionine-dependent methyltransferases"/>
    <property type="match status" value="1"/>
</dbReference>
<proteinExistence type="inferred from homology"/>
<dbReference type="PANTHER" id="PTHR23290">
    <property type="entry name" value="RRNA N6-ADENOSINE-METHYLTRANSFERASE METTL5"/>
    <property type="match status" value="1"/>
</dbReference>
<evidence type="ECO:0000256" key="1">
    <source>
        <dbReference type="ARBA" id="ARBA00009741"/>
    </source>
</evidence>
<dbReference type="InterPro" id="IPR002052">
    <property type="entry name" value="DNA_methylase_N6_adenine_CS"/>
</dbReference>
<dbReference type="KEGG" id="bdr:105226492"/>
<evidence type="ECO:0000259" key="3">
    <source>
        <dbReference type="Pfam" id="PF05175"/>
    </source>
</evidence>
<evidence type="ECO:0000256" key="2">
    <source>
        <dbReference type="ARBA" id="ARBA00041374"/>
    </source>
</evidence>